<feature type="domain" description="HTH araC/xylS-type" evidence="4">
    <location>
        <begin position="173"/>
        <end position="271"/>
    </location>
</feature>
<gene>
    <name evidence="5" type="ORF">EEI45_02785</name>
</gene>
<reference evidence="5 6" key="1">
    <citation type="journal article" date="2020" name="Int. J. Syst. Evol. Microbiol.">
        <title>Description of Erysipelothrix piscisicarius sp. nov., an emergent fish pathogen, and assessment of virulence using a tiger barb (Puntigrus tetrazona) infection model.</title>
        <authorList>
            <person name="Pomaranski E.K."/>
            <person name="Griffin M.J."/>
            <person name="Camus A.C."/>
            <person name="Armwood A.R."/>
            <person name="Shelley J."/>
            <person name="Waldbieser G.C."/>
            <person name="LaFrentz B.R."/>
            <person name="Garcia J.C."/>
            <person name="Yanong R."/>
            <person name="Soto E."/>
        </authorList>
    </citation>
    <scope>NUCLEOTIDE SEQUENCE [LARGE SCALE GENOMIC DNA]</scope>
    <source>
        <strain evidence="5 6">15TAL0474</strain>
    </source>
</reference>
<dbReference type="PANTHER" id="PTHR43280:SF28">
    <property type="entry name" value="HTH-TYPE TRANSCRIPTIONAL ACTIVATOR RHAS"/>
    <property type="match status" value="1"/>
</dbReference>
<dbReference type="Pfam" id="PF02311">
    <property type="entry name" value="AraC_binding"/>
    <property type="match status" value="1"/>
</dbReference>
<dbReference type="EMBL" id="CP034234">
    <property type="protein sequence ID" value="AZK43852.1"/>
    <property type="molecule type" value="Genomic_DNA"/>
</dbReference>
<dbReference type="PANTHER" id="PTHR43280">
    <property type="entry name" value="ARAC-FAMILY TRANSCRIPTIONAL REGULATOR"/>
    <property type="match status" value="1"/>
</dbReference>
<dbReference type="SUPFAM" id="SSF46689">
    <property type="entry name" value="Homeodomain-like"/>
    <property type="match status" value="2"/>
</dbReference>
<protein>
    <submittedName>
        <fullName evidence="5">AraC family transcriptional regulator</fullName>
    </submittedName>
</protein>
<dbReference type="InterPro" id="IPR018060">
    <property type="entry name" value="HTH_AraC"/>
</dbReference>
<dbReference type="GO" id="GO:0043565">
    <property type="term" value="F:sequence-specific DNA binding"/>
    <property type="evidence" value="ECO:0007669"/>
    <property type="project" value="InterPro"/>
</dbReference>
<dbReference type="GO" id="GO:0003700">
    <property type="term" value="F:DNA-binding transcription factor activity"/>
    <property type="evidence" value="ECO:0007669"/>
    <property type="project" value="InterPro"/>
</dbReference>
<dbReference type="Gene3D" id="2.60.120.10">
    <property type="entry name" value="Jelly Rolls"/>
    <property type="match status" value="1"/>
</dbReference>
<evidence type="ECO:0000256" key="2">
    <source>
        <dbReference type="ARBA" id="ARBA00023125"/>
    </source>
</evidence>
<evidence type="ECO:0000313" key="6">
    <source>
        <dbReference type="Proteomes" id="UP000278804"/>
    </source>
</evidence>
<keyword evidence="3" id="KW-0804">Transcription</keyword>
<dbReference type="InterPro" id="IPR003313">
    <property type="entry name" value="AraC-bd"/>
</dbReference>
<evidence type="ECO:0000259" key="4">
    <source>
        <dbReference type="PROSITE" id="PS01124"/>
    </source>
</evidence>
<dbReference type="Proteomes" id="UP000278804">
    <property type="component" value="Chromosome"/>
</dbReference>
<name>A0A3S8RLM4_9FIRM</name>
<dbReference type="Gene3D" id="1.10.10.60">
    <property type="entry name" value="Homeodomain-like"/>
    <property type="match status" value="2"/>
</dbReference>
<organism evidence="5 6">
    <name type="scientific">Erysipelothrix piscisicarius</name>
    <dbReference type="NCBI Taxonomy" id="2485784"/>
    <lineage>
        <taxon>Bacteria</taxon>
        <taxon>Bacillati</taxon>
        <taxon>Bacillota</taxon>
        <taxon>Erysipelotrichia</taxon>
        <taxon>Erysipelotrichales</taxon>
        <taxon>Erysipelotrichaceae</taxon>
        <taxon>Erysipelothrix</taxon>
    </lineage>
</organism>
<dbReference type="KEGG" id="eri:EEI45_02785"/>
<dbReference type="SMART" id="SM00342">
    <property type="entry name" value="HTH_ARAC"/>
    <property type="match status" value="1"/>
</dbReference>
<sequence length="277" mass="32073">METKHDLTKRLNRLKLLYIDSSRFDSDWHSTLHSHPFAELMYVVRGSGYFRFADNLKLPIQADDLIIINPNVLHTECSDAESGLEYIVLGIDGVEFSTEQNEHPGVSIHNYEDYKHEILFYIKAILEAGKTHDEMSELIVDNLLRVLVLNTMRRTTSLLDVETSSSGENKDCIFLEHYLTLHYRENITLDHLASLTFLNKFYLSHIFKEQTGLSPIDYLLRKRMIEAKKLLVNTDLSITQISDIVGFRSPSYFSQFLKNVESMSPSPYRKHHSTLSQ</sequence>
<dbReference type="SUPFAM" id="SSF51215">
    <property type="entry name" value="Regulatory protein AraC"/>
    <property type="match status" value="1"/>
</dbReference>
<evidence type="ECO:0000256" key="3">
    <source>
        <dbReference type="ARBA" id="ARBA00023163"/>
    </source>
</evidence>
<keyword evidence="1" id="KW-0805">Transcription regulation</keyword>
<dbReference type="Pfam" id="PF12833">
    <property type="entry name" value="HTH_18"/>
    <property type="match status" value="1"/>
</dbReference>
<proteinExistence type="predicted"/>
<keyword evidence="6" id="KW-1185">Reference proteome</keyword>
<dbReference type="PROSITE" id="PS01124">
    <property type="entry name" value="HTH_ARAC_FAMILY_2"/>
    <property type="match status" value="1"/>
</dbReference>
<dbReference type="InterPro" id="IPR014710">
    <property type="entry name" value="RmlC-like_jellyroll"/>
</dbReference>
<evidence type="ECO:0000313" key="5">
    <source>
        <dbReference type="EMBL" id="AZK43852.1"/>
    </source>
</evidence>
<dbReference type="InterPro" id="IPR037923">
    <property type="entry name" value="HTH-like"/>
</dbReference>
<accession>A0A3S8RLM4</accession>
<keyword evidence="2" id="KW-0238">DNA-binding</keyword>
<dbReference type="InterPro" id="IPR009057">
    <property type="entry name" value="Homeodomain-like_sf"/>
</dbReference>
<dbReference type="RefSeq" id="WP_125164061.1">
    <property type="nucleotide sequence ID" value="NZ_CP034234.1"/>
</dbReference>
<evidence type="ECO:0000256" key="1">
    <source>
        <dbReference type="ARBA" id="ARBA00023015"/>
    </source>
</evidence>
<dbReference type="AlphaFoldDB" id="A0A3S8RLM4"/>